<keyword evidence="12" id="KW-0902">Two-component regulatory system</keyword>
<evidence type="ECO:0000313" key="18">
    <source>
        <dbReference type="EMBL" id="AHB48808.1"/>
    </source>
</evidence>
<dbReference type="InterPro" id="IPR036097">
    <property type="entry name" value="HisK_dim/P_sf"/>
</dbReference>
<reference evidence="18 19" key="1">
    <citation type="journal article" date="2014" name="Genome Announc.">
        <title>Complete Genome Sequence of Hyphomicrobium nitrativorans Strain NL23, a Denitrifying Bacterium Isolated from Biofilm of a Methanol-Fed Denitrification System Treating Seawater at the Montreal Biodome.</title>
        <authorList>
            <person name="Martineau C."/>
            <person name="Villeneuve C."/>
            <person name="Mauffrey F."/>
            <person name="Villemur R."/>
        </authorList>
    </citation>
    <scope>NUCLEOTIDE SEQUENCE [LARGE SCALE GENOMIC DNA]</scope>
    <source>
        <strain evidence="18">NL23</strain>
    </source>
</reference>
<evidence type="ECO:0000256" key="9">
    <source>
        <dbReference type="ARBA" id="ARBA00022777"/>
    </source>
</evidence>
<dbReference type="CDD" id="cd06225">
    <property type="entry name" value="HAMP"/>
    <property type="match status" value="1"/>
</dbReference>
<dbReference type="SMART" id="SM00388">
    <property type="entry name" value="HisKA"/>
    <property type="match status" value="1"/>
</dbReference>
<dbReference type="PATRIC" id="fig|1029756.8.peg.2289"/>
<evidence type="ECO:0000256" key="3">
    <source>
        <dbReference type="ARBA" id="ARBA00012438"/>
    </source>
</evidence>
<evidence type="ECO:0000256" key="13">
    <source>
        <dbReference type="ARBA" id="ARBA00023136"/>
    </source>
</evidence>
<dbReference type="GO" id="GO:0005886">
    <property type="term" value="C:plasma membrane"/>
    <property type="evidence" value="ECO:0007669"/>
    <property type="project" value="UniProtKB-SubCell"/>
</dbReference>
<dbReference type="InterPro" id="IPR013767">
    <property type="entry name" value="PAS_fold"/>
</dbReference>
<comment type="subcellular location">
    <subcellularLocation>
        <location evidence="2">Cell membrane</location>
        <topology evidence="2">Multi-pass membrane protein</topology>
    </subcellularLocation>
</comment>
<dbReference type="Pfam" id="PF02518">
    <property type="entry name" value="HATPase_c"/>
    <property type="match status" value="1"/>
</dbReference>
<dbReference type="Gene3D" id="3.30.565.10">
    <property type="entry name" value="Histidine kinase-like ATPase, C-terminal domain"/>
    <property type="match status" value="1"/>
</dbReference>
<evidence type="ECO:0000259" key="17">
    <source>
        <dbReference type="PROSITE" id="PS50885"/>
    </source>
</evidence>
<dbReference type="CDD" id="cd00130">
    <property type="entry name" value="PAS"/>
    <property type="match status" value="1"/>
</dbReference>
<dbReference type="InterPro" id="IPR004358">
    <property type="entry name" value="Sig_transdc_His_kin-like_C"/>
</dbReference>
<protein>
    <recommendedName>
        <fullName evidence="3">histidine kinase</fullName>
        <ecNumber evidence="3">2.7.13.3</ecNumber>
    </recommendedName>
</protein>
<dbReference type="InterPro" id="IPR003594">
    <property type="entry name" value="HATPase_dom"/>
</dbReference>
<evidence type="ECO:0000256" key="4">
    <source>
        <dbReference type="ARBA" id="ARBA00022475"/>
    </source>
</evidence>
<dbReference type="InterPro" id="IPR035965">
    <property type="entry name" value="PAS-like_dom_sf"/>
</dbReference>
<evidence type="ECO:0000256" key="7">
    <source>
        <dbReference type="ARBA" id="ARBA00022692"/>
    </source>
</evidence>
<dbReference type="SMART" id="SM00304">
    <property type="entry name" value="HAMP"/>
    <property type="match status" value="1"/>
</dbReference>
<keyword evidence="8" id="KW-0547">Nucleotide-binding</keyword>
<proteinExistence type="predicted"/>
<dbReference type="SUPFAM" id="SSF47384">
    <property type="entry name" value="Homodimeric domain of signal transducing histidine kinase"/>
    <property type="match status" value="1"/>
</dbReference>
<organism evidence="18 19">
    <name type="scientific">Hyphomicrobium nitrativorans NL23</name>
    <dbReference type="NCBI Taxonomy" id="1029756"/>
    <lineage>
        <taxon>Bacteria</taxon>
        <taxon>Pseudomonadati</taxon>
        <taxon>Pseudomonadota</taxon>
        <taxon>Alphaproteobacteria</taxon>
        <taxon>Hyphomicrobiales</taxon>
        <taxon>Hyphomicrobiaceae</taxon>
        <taxon>Hyphomicrobium</taxon>
    </lineage>
</organism>
<feature type="domain" description="HAMP" evidence="17">
    <location>
        <begin position="325"/>
        <end position="378"/>
    </location>
</feature>
<evidence type="ECO:0000256" key="10">
    <source>
        <dbReference type="ARBA" id="ARBA00022840"/>
    </source>
</evidence>
<dbReference type="KEGG" id="hni:W911_11010"/>
<name>V5SE74_9HYPH</name>
<evidence type="ECO:0000259" key="16">
    <source>
        <dbReference type="PROSITE" id="PS50112"/>
    </source>
</evidence>
<evidence type="ECO:0000256" key="12">
    <source>
        <dbReference type="ARBA" id="ARBA00023012"/>
    </source>
</evidence>
<dbReference type="AlphaFoldDB" id="V5SE74"/>
<feature type="transmembrane region" description="Helical" evidence="14">
    <location>
        <begin position="302"/>
        <end position="324"/>
    </location>
</feature>
<dbReference type="Gene3D" id="6.10.340.10">
    <property type="match status" value="1"/>
</dbReference>
<dbReference type="InterPro" id="IPR045671">
    <property type="entry name" value="NtrY-like_N"/>
</dbReference>
<feature type="transmembrane region" description="Helical" evidence="14">
    <location>
        <begin position="101"/>
        <end position="122"/>
    </location>
</feature>
<dbReference type="Gene3D" id="1.10.287.130">
    <property type="match status" value="1"/>
</dbReference>
<dbReference type="PIRSF" id="PIRSF037532">
    <property type="entry name" value="STHK_NtrY"/>
    <property type="match status" value="1"/>
</dbReference>
<dbReference type="EC" id="2.7.13.3" evidence="3"/>
<dbReference type="PANTHER" id="PTHR43065">
    <property type="entry name" value="SENSOR HISTIDINE KINASE"/>
    <property type="match status" value="1"/>
</dbReference>
<keyword evidence="19" id="KW-1185">Reference proteome</keyword>
<comment type="catalytic activity">
    <reaction evidence="1">
        <text>ATP + protein L-histidine = ADP + protein N-phospho-L-histidine.</text>
        <dbReference type="EC" id="2.7.13.3"/>
    </reaction>
</comment>
<evidence type="ECO:0000256" key="1">
    <source>
        <dbReference type="ARBA" id="ARBA00000085"/>
    </source>
</evidence>
<keyword evidence="6" id="KW-0808">Transferase</keyword>
<gene>
    <name evidence="18" type="ORF">W911_11010</name>
</gene>
<dbReference type="InterPro" id="IPR005467">
    <property type="entry name" value="His_kinase_dom"/>
</dbReference>
<dbReference type="PANTHER" id="PTHR43065:SF10">
    <property type="entry name" value="PEROXIDE STRESS-ACTIVATED HISTIDINE KINASE MAK3"/>
    <property type="match status" value="1"/>
</dbReference>
<keyword evidence="9 18" id="KW-0418">Kinase</keyword>
<dbReference type="InterPro" id="IPR000014">
    <property type="entry name" value="PAS"/>
</dbReference>
<keyword evidence="13 14" id="KW-0472">Membrane</keyword>
<dbReference type="Proteomes" id="UP000018542">
    <property type="component" value="Chromosome"/>
</dbReference>
<dbReference type="InterPro" id="IPR003660">
    <property type="entry name" value="HAMP_dom"/>
</dbReference>
<dbReference type="InterPro" id="IPR003661">
    <property type="entry name" value="HisK_dim/P_dom"/>
</dbReference>
<sequence>MAGTGSPEKAAWTGTAASPLDLTDRAFWTGLVIVILSIIAALATYLILTGLTPIAPRDEIVVGALLLNLLLIAAMIVVIAWQGYGMWRAWRAKLAGARLHVRIVLLFSIIAALPAVVLAAAATTTFSRSLDGWFSTRTRAIVDNSMEVAQAYVDEHRQLIRTDLVNMVRDIDASADNIPGDTEAFRQHVMAQAALRDLPTAYVLDGEGNPVVKALENDAMPLAPVPIFYLRQADTGQVAMFTPTGTAQVAAIAKLNRYDDRFLYVTRTLSPKVMGHLTETAETVDEYNQLRRARGGLRLAHALIYTMISMTALLAAIWVGLWFAGRFVAPIRRLIAAAQQVSQGNLAVELPERRGEGDLRRLSNTFNTMTREIKSQRDALVTANEQLLDRRRFMEAVLSGVSAGVIGLDSHDRITLVSRAAEQLLATTEAELVNKKLIDVLPMLAPALERREEPGAKSRGVQEVAVTIGEEERIFAVRVTREKEGPGEVGSVVTFDDITELVSAQRTSAWADVARRIAHEIKNPLTPIILSAERIRRKYGRVITEDRETFDKLTATIERQAGDIKTMVDEFASFARIPKPVMEHGDLRDAVQDPVILFRESHGSVIYTLKMPDTPLHGSFDRRLLTQALTNLVKNATEAVESAAETEPGREGRVEVELRRDAERIAISVTDNGPGLPKHNRARLLEPYVTTKGHKGTGLGLAIVQKIIDQHDGTLIFEDAEPAPGRPTGACVTLSLPLSILTDVARSGDASGVPKRAASGDI</sequence>
<dbReference type="GO" id="GO:0006355">
    <property type="term" value="P:regulation of DNA-templated transcription"/>
    <property type="evidence" value="ECO:0007669"/>
    <property type="project" value="InterPro"/>
</dbReference>
<keyword evidence="7 14" id="KW-0812">Transmembrane</keyword>
<dbReference type="CDD" id="cd00082">
    <property type="entry name" value="HisKA"/>
    <property type="match status" value="1"/>
</dbReference>
<dbReference type="InterPro" id="IPR036890">
    <property type="entry name" value="HATPase_C_sf"/>
</dbReference>
<dbReference type="InterPro" id="IPR017232">
    <property type="entry name" value="NtrY"/>
</dbReference>
<evidence type="ECO:0000256" key="11">
    <source>
        <dbReference type="ARBA" id="ARBA00022989"/>
    </source>
</evidence>
<evidence type="ECO:0000256" key="14">
    <source>
        <dbReference type="SAM" id="Phobius"/>
    </source>
</evidence>
<keyword evidence="11 14" id="KW-1133">Transmembrane helix</keyword>
<dbReference type="SMART" id="SM00387">
    <property type="entry name" value="HATPase_c"/>
    <property type="match status" value="1"/>
</dbReference>
<keyword evidence="5" id="KW-0597">Phosphoprotein</keyword>
<dbReference type="Pfam" id="PF00989">
    <property type="entry name" value="PAS"/>
    <property type="match status" value="1"/>
</dbReference>
<dbReference type="SUPFAM" id="SSF55785">
    <property type="entry name" value="PYP-like sensor domain (PAS domain)"/>
    <property type="match status" value="1"/>
</dbReference>
<dbReference type="SUPFAM" id="SSF55874">
    <property type="entry name" value="ATPase domain of HSP90 chaperone/DNA topoisomerase II/histidine kinase"/>
    <property type="match status" value="1"/>
</dbReference>
<evidence type="ECO:0000256" key="2">
    <source>
        <dbReference type="ARBA" id="ARBA00004651"/>
    </source>
</evidence>
<evidence type="ECO:0000256" key="6">
    <source>
        <dbReference type="ARBA" id="ARBA00022679"/>
    </source>
</evidence>
<dbReference type="Pfam" id="PF00512">
    <property type="entry name" value="HisKA"/>
    <property type="match status" value="1"/>
</dbReference>
<dbReference type="PROSITE" id="PS50112">
    <property type="entry name" value="PAS"/>
    <property type="match status" value="1"/>
</dbReference>
<dbReference type="Gene3D" id="3.30.450.20">
    <property type="entry name" value="PAS domain"/>
    <property type="match status" value="1"/>
</dbReference>
<evidence type="ECO:0000313" key="19">
    <source>
        <dbReference type="Proteomes" id="UP000018542"/>
    </source>
</evidence>
<dbReference type="EMBL" id="CP006912">
    <property type="protein sequence ID" value="AHB48808.1"/>
    <property type="molecule type" value="Genomic_DNA"/>
</dbReference>
<feature type="domain" description="Histidine kinase" evidence="15">
    <location>
        <begin position="516"/>
        <end position="740"/>
    </location>
</feature>
<dbReference type="Pfam" id="PF19312">
    <property type="entry name" value="NtrY_N"/>
    <property type="match status" value="1"/>
</dbReference>
<dbReference type="PROSITE" id="PS50885">
    <property type="entry name" value="HAMP"/>
    <property type="match status" value="1"/>
</dbReference>
<dbReference type="STRING" id="1029756.W911_11010"/>
<dbReference type="GO" id="GO:0005524">
    <property type="term" value="F:ATP binding"/>
    <property type="evidence" value="ECO:0007669"/>
    <property type="project" value="UniProtKB-KW"/>
</dbReference>
<feature type="transmembrane region" description="Helical" evidence="14">
    <location>
        <begin position="60"/>
        <end position="81"/>
    </location>
</feature>
<feature type="domain" description="PAS" evidence="16">
    <location>
        <begin position="390"/>
        <end position="446"/>
    </location>
</feature>
<feature type="transmembrane region" description="Helical" evidence="14">
    <location>
        <begin position="26"/>
        <end position="48"/>
    </location>
</feature>
<keyword evidence="4" id="KW-1003">Cell membrane</keyword>
<dbReference type="SUPFAM" id="SSF158472">
    <property type="entry name" value="HAMP domain-like"/>
    <property type="match status" value="1"/>
</dbReference>
<evidence type="ECO:0000259" key="15">
    <source>
        <dbReference type="PROSITE" id="PS50109"/>
    </source>
</evidence>
<evidence type="ECO:0000256" key="8">
    <source>
        <dbReference type="ARBA" id="ARBA00022741"/>
    </source>
</evidence>
<dbReference type="SMART" id="SM00091">
    <property type="entry name" value="PAS"/>
    <property type="match status" value="1"/>
</dbReference>
<dbReference type="OrthoDB" id="9776727at2"/>
<dbReference type="Pfam" id="PF00672">
    <property type="entry name" value="HAMP"/>
    <property type="match status" value="1"/>
</dbReference>
<evidence type="ECO:0000256" key="5">
    <source>
        <dbReference type="ARBA" id="ARBA00022553"/>
    </source>
</evidence>
<dbReference type="RefSeq" id="WP_023787552.1">
    <property type="nucleotide sequence ID" value="NC_022997.1"/>
</dbReference>
<dbReference type="PROSITE" id="PS50109">
    <property type="entry name" value="HIS_KIN"/>
    <property type="match status" value="1"/>
</dbReference>
<dbReference type="HOGENOM" id="CLU_019564_1_0_5"/>
<accession>V5SE74</accession>
<keyword evidence="10" id="KW-0067">ATP-binding</keyword>
<dbReference type="PRINTS" id="PR00344">
    <property type="entry name" value="BCTRLSENSOR"/>
</dbReference>
<dbReference type="GO" id="GO:0000155">
    <property type="term" value="F:phosphorelay sensor kinase activity"/>
    <property type="evidence" value="ECO:0007669"/>
    <property type="project" value="InterPro"/>
</dbReference>